<dbReference type="AlphaFoldDB" id="A0A4R8FZN9"/>
<name>A0A4R8FZN9_9RHOB</name>
<dbReference type="EMBL" id="SOEB01000003">
    <property type="protein sequence ID" value="TDX32631.1"/>
    <property type="molecule type" value="Genomic_DNA"/>
</dbReference>
<proteinExistence type="predicted"/>
<dbReference type="RefSeq" id="WP_166673639.1">
    <property type="nucleotide sequence ID" value="NZ_SOEB01000003.1"/>
</dbReference>
<evidence type="ECO:0000313" key="2">
    <source>
        <dbReference type="Proteomes" id="UP000295484"/>
    </source>
</evidence>
<accession>A0A4R8FZN9</accession>
<organism evidence="1 2">
    <name type="scientific">Rhodovulum visakhapatnamense</name>
    <dbReference type="NCBI Taxonomy" id="364297"/>
    <lineage>
        <taxon>Bacteria</taxon>
        <taxon>Pseudomonadati</taxon>
        <taxon>Pseudomonadota</taxon>
        <taxon>Alphaproteobacteria</taxon>
        <taxon>Rhodobacterales</taxon>
        <taxon>Paracoccaceae</taxon>
        <taxon>Rhodovulum</taxon>
    </lineage>
</organism>
<gene>
    <name evidence="1" type="ORF">EV657_103203</name>
</gene>
<protein>
    <submittedName>
        <fullName evidence="1">Uncharacterized protein</fullName>
    </submittedName>
</protein>
<evidence type="ECO:0000313" key="1">
    <source>
        <dbReference type="EMBL" id="TDX32631.1"/>
    </source>
</evidence>
<sequence>MSYVHLHVFTRPGAGFRVVDIILVDTFGRSSVPLLSTLSGYFMVSFFAKRSYVAAALVRARAASADGDLEPCRLCPARLHLSPRDALLAATDQSKLVYPSFLRDLFVMSPLTPLLVLGFRKAPWIVGAVILA</sequence>
<comment type="caution">
    <text evidence="1">The sequence shown here is derived from an EMBL/GenBank/DDBJ whole genome shotgun (WGS) entry which is preliminary data.</text>
</comment>
<reference evidence="1 2" key="1">
    <citation type="submission" date="2019-03" db="EMBL/GenBank/DDBJ databases">
        <title>Genomic Encyclopedia of Type Strains, Phase IV (KMG-IV): sequencing the most valuable type-strain genomes for metagenomic binning, comparative biology and taxonomic classification.</title>
        <authorList>
            <person name="Goeker M."/>
        </authorList>
    </citation>
    <scope>NUCLEOTIDE SEQUENCE [LARGE SCALE GENOMIC DNA]</scope>
    <source>
        <strain evidence="1 2">JA181</strain>
    </source>
</reference>
<dbReference type="Proteomes" id="UP000295484">
    <property type="component" value="Unassembled WGS sequence"/>
</dbReference>